<dbReference type="InterPro" id="IPR016181">
    <property type="entry name" value="Acyl_CoA_acyltransferase"/>
</dbReference>
<dbReference type="AlphaFoldDB" id="E1IIP9"/>
<comment type="caution">
    <text evidence="2">The sequence shown here is derived from an EMBL/GenBank/DDBJ whole genome shotgun (WGS) entry which is preliminary data.</text>
</comment>
<reference evidence="2 3" key="1">
    <citation type="journal article" date="2011" name="J. Bacteriol.">
        <title>Draft genome sequence of the anoxygenic filamentous phototrophic bacterium Oscillochloris trichoides subsp. DG-6.</title>
        <authorList>
            <person name="Kuznetsov B.B."/>
            <person name="Ivanovsky R.N."/>
            <person name="Keppen O.I."/>
            <person name="Sukhacheva M.V."/>
            <person name="Bumazhkin B.K."/>
            <person name="Patutina E.O."/>
            <person name="Beletsky A.V."/>
            <person name="Mardanov A.V."/>
            <person name="Baslerov R.V."/>
            <person name="Panteleeva A.N."/>
            <person name="Kolganova T.V."/>
            <person name="Ravin N.V."/>
            <person name="Skryabin K.G."/>
        </authorList>
    </citation>
    <scope>NUCLEOTIDE SEQUENCE [LARGE SCALE GENOMIC DNA]</scope>
    <source>
        <strain evidence="2 3">DG-6</strain>
    </source>
</reference>
<name>E1IIP9_9CHLR</name>
<gene>
    <name evidence="2" type="ORF">OSCT_3200</name>
</gene>
<dbReference type="PANTHER" id="PTHR43617:SF2">
    <property type="entry name" value="UPF0039 PROTEIN SLL0451"/>
    <property type="match status" value="1"/>
</dbReference>
<dbReference type="Pfam" id="PF00583">
    <property type="entry name" value="Acetyltransf_1"/>
    <property type="match status" value="1"/>
</dbReference>
<dbReference type="eggNOG" id="COG0456">
    <property type="taxonomic scope" value="Bacteria"/>
</dbReference>
<organism evidence="2 3">
    <name type="scientific">Oscillochloris trichoides DG-6</name>
    <dbReference type="NCBI Taxonomy" id="765420"/>
    <lineage>
        <taxon>Bacteria</taxon>
        <taxon>Bacillati</taxon>
        <taxon>Chloroflexota</taxon>
        <taxon>Chloroflexia</taxon>
        <taxon>Chloroflexales</taxon>
        <taxon>Chloroflexineae</taxon>
        <taxon>Oscillochloridaceae</taxon>
        <taxon>Oscillochloris</taxon>
    </lineage>
</organism>
<accession>E1IIP9</accession>
<dbReference type="OrthoDB" id="160586at2"/>
<dbReference type="PANTHER" id="PTHR43617">
    <property type="entry name" value="L-AMINO ACID N-ACETYLTRANSFERASE"/>
    <property type="match status" value="1"/>
</dbReference>
<dbReference type="Proteomes" id="UP000054010">
    <property type="component" value="Unassembled WGS sequence"/>
</dbReference>
<evidence type="ECO:0000313" key="2">
    <source>
        <dbReference type="EMBL" id="EFO78955.1"/>
    </source>
</evidence>
<dbReference type="GO" id="GO:0016747">
    <property type="term" value="F:acyltransferase activity, transferring groups other than amino-acyl groups"/>
    <property type="evidence" value="ECO:0007669"/>
    <property type="project" value="InterPro"/>
</dbReference>
<keyword evidence="3" id="KW-1185">Reference proteome</keyword>
<dbReference type="SUPFAM" id="SSF55729">
    <property type="entry name" value="Acyl-CoA N-acyltransferases (Nat)"/>
    <property type="match status" value="2"/>
</dbReference>
<proteinExistence type="predicted"/>
<dbReference type="HOGENOM" id="CLU_952762_0_0_0"/>
<dbReference type="Gene3D" id="3.40.630.30">
    <property type="match status" value="1"/>
</dbReference>
<dbReference type="InterPro" id="IPR000182">
    <property type="entry name" value="GNAT_dom"/>
</dbReference>
<evidence type="ECO:0000313" key="3">
    <source>
        <dbReference type="Proteomes" id="UP000054010"/>
    </source>
</evidence>
<dbReference type="CDD" id="cd04301">
    <property type="entry name" value="NAT_SF"/>
    <property type="match status" value="1"/>
</dbReference>
<dbReference type="PROSITE" id="PS51186">
    <property type="entry name" value="GNAT"/>
    <property type="match status" value="1"/>
</dbReference>
<dbReference type="InterPro" id="IPR050276">
    <property type="entry name" value="MshD_Acetyltransferase"/>
</dbReference>
<feature type="domain" description="N-acetyltransferase" evidence="1">
    <location>
        <begin position="158"/>
        <end position="299"/>
    </location>
</feature>
<sequence length="299" mass="33093">MWLFRKPPNLSRAQLRLVRAEDLTKISRLFRDGAYRYYGVSVSELESLLVAGYGAVLSVDEDLLGVVLIHWPAEQTCWLRGLALADGVGLQAALTLLLPFLHASLAQQHLDTIYYAGDEASDIWLIPALLALGYQQATEVVVYEKRDLHIPDLGHPAVHIRPAQSSDLEAVLHIDRLCFEPQWRKDDLILAPAIIQGPLFLIAELEGQAVGYAYATSHFVGRLLHLVRIAVEPGHQGAQIGVRLLASVVAYAAGQGATMITLNTQAYNEHAQRLYRWFGFAPTGERQTVLAYRLGQPGE</sequence>
<dbReference type="STRING" id="765420.OSCT_3200"/>
<evidence type="ECO:0000259" key="1">
    <source>
        <dbReference type="PROSITE" id="PS51186"/>
    </source>
</evidence>
<dbReference type="EMBL" id="ADVR01000141">
    <property type="protein sequence ID" value="EFO78955.1"/>
    <property type="molecule type" value="Genomic_DNA"/>
</dbReference>
<protein>
    <submittedName>
        <fullName evidence="2">GCN5-related N-acetyltransferase</fullName>
    </submittedName>
</protein>